<feature type="transmembrane region" description="Helical" evidence="2">
    <location>
        <begin position="20"/>
        <end position="41"/>
    </location>
</feature>
<proteinExistence type="predicted"/>
<organism evidence="3 4">
    <name type="scientific">Marichromatium gracile</name>
    <name type="common">Chromatium gracile</name>
    <dbReference type="NCBI Taxonomy" id="1048"/>
    <lineage>
        <taxon>Bacteria</taxon>
        <taxon>Pseudomonadati</taxon>
        <taxon>Pseudomonadota</taxon>
        <taxon>Gammaproteobacteria</taxon>
        <taxon>Chromatiales</taxon>
        <taxon>Chromatiaceae</taxon>
        <taxon>Marichromatium</taxon>
    </lineage>
</organism>
<dbReference type="EMBL" id="SMDC01000003">
    <property type="protein sequence ID" value="TCW37174.1"/>
    <property type="molecule type" value="Genomic_DNA"/>
</dbReference>
<keyword evidence="2" id="KW-0472">Membrane</keyword>
<keyword evidence="2" id="KW-0812">Transmembrane</keyword>
<gene>
    <name evidence="3" type="ORF">EDC29_103373</name>
</gene>
<comment type="caution">
    <text evidence="3">The sequence shown here is derived from an EMBL/GenBank/DDBJ whole genome shotgun (WGS) entry which is preliminary data.</text>
</comment>
<dbReference type="InterPro" id="IPR008621">
    <property type="entry name" value="Cbb3-typ_cyt_oxidase_comp"/>
</dbReference>
<dbReference type="Proteomes" id="UP000295247">
    <property type="component" value="Unassembled WGS sequence"/>
</dbReference>
<keyword evidence="2" id="KW-1133">Transmembrane helix</keyword>
<dbReference type="Pfam" id="PF05545">
    <property type="entry name" value="FixQ"/>
    <property type="match status" value="1"/>
</dbReference>
<evidence type="ECO:0000313" key="4">
    <source>
        <dbReference type="Proteomes" id="UP000295247"/>
    </source>
</evidence>
<protein>
    <submittedName>
        <fullName evidence="3">Cbb3-type cytochrome oxidase component FixQ</fullName>
    </submittedName>
</protein>
<dbReference type="AlphaFoldDB" id="A0A4R4AE55"/>
<sequence length="74" mass="8597">MNSLSDYFHTDWQAMTVNDWIGTILTVVVFVLMVVAYFLVFRPKNRDRLESMKHIPFDDDDDDDEGTGARDGRP</sequence>
<dbReference type="RefSeq" id="WP_132229181.1">
    <property type="nucleotide sequence ID" value="NZ_NRRH01000053.1"/>
</dbReference>
<accession>A0A4R4AE55</accession>
<evidence type="ECO:0000313" key="3">
    <source>
        <dbReference type="EMBL" id="TCW37174.1"/>
    </source>
</evidence>
<name>A0A4R4AE55_MARGR</name>
<evidence type="ECO:0000256" key="2">
    <source>
        <dbReference type="SAM" id="Phobius"/>
    </source>
</evidence>
<reference evidence="3 4" key="1">
    <citation type="submission" date="2019-03" db="EMBL/GenBank/DDBJ databases">
        <title>Genomic Encyclopedia of Type Strains, Phase IV (KMG-IV): sequencing the most valuable type-strain genomes for metagenomic binning, comparative biology and taxonomic classification.</title>
        <authorList>
            <person name="Goeker M."/>
        </authorList>
    </citation>
    <scope>NUCLEOTIDE SEQUENCE [LARGE SCALE GENOMIC DNA]</scope>
    <source>
        <strain evidence="3 4">DSM 203</strain>
    </source>
</reference>
<feature type="region of interest" description="Disordered" evidence="1">
    <location>
        <begin position="52"/>
        <end position="74"/>
    </location>
</feature>
<evidence type="ECO:0000256" key="1">
    <source>
        <dbReference type="SAM" id="MobiDB-lite"/>
    </source>
</evidence>